<dbReference type="SUPFAM" id="SSF51735">
    <property type="entry name" value="NAD(P)-binding Rossmann-fold domains"/>
    <property type="match status" value="1"/>
</dbReference>
<comment type="pathway">
    <text evidence="1">Steroid biosynthesis; zymosterol biosynthesis; zymosterol from lanosterol: step 5/6.</text>
</comment>
<proteinExistence type="predicted"/>
<dbReference type="Gene3D" id="3.40.50.720">
    <property type="entry name" value="NAD(P)-binding Rossmann-like Domain"/>
    <property type="match status" value="1"/>
</dbReference>
<dbReference type="AlphaFoldDB" id="A0A7G6YDI3"/>
<dbReference type="PANTHER" id="PTHR43647:SF2">
    <property type="entry name" value="DEHYDROGENASE"/>
    <property type="match status" value="1"/>
</dbReference>
<evidence type="ECO:0000256" key="3">
    <source>
        <dbReference type="SAM" id="MobiDB-lite"/>
    </source>
</evidence>
<evidence type="ECO:0000256" key="1">
    <source>
        <dbReference type="ARBA" id="ARBA00023589"/>
    </source>
</evidence>
<dbReference type="EMBL" id="CP043641">
    <property type="protein sequence ID" value="QNE36548.1"/>
    <property type="molecule type" value="Genomic_DNA"/>
</dbReference>
<evidence type="ECO:0000313" key="4">
    <source>
        <dbReference type="EMBL" id="QNE36548.1"/>
    </source>
</evidence>
<gene>
    <name evidence="4" type="ORF">F1C12_16465</name>
</gene>
<organism evidence="4 5">
    <name type="scientific">Leifsonia shinshuensis</name>
    <dbReference type="NCBI Taxonomy" id="150026"/>
    <lineage>
        <taxon>Bacteria</taxon>
        <taxon>Bacillati</taxon>
        <taxon>Actinomycetota</taxon>
        <taxon>Actinomycetes</taxon>
        <taxon>Micrococcales</taxon>
        <taxon>Microbacteriaceae</taxon>
        <taxon>Leifsonia</taxon>
    </lineage>
</organism>
<dbReference type="InterPro" id="IPR036291">
    <property type="entry name" value="NAD(P)-bd_dom_sf"/>
</dbReference>
<reference evidence="5" key="1">
    <citation type="submission" date="2019-09" db="EMBL/GenBank/DDBJ databases">
        <title>Antimicrobial potential of Antarctic Bacteria.</title>
        <authorList>
            <person name="Benaud N."/>
            <person name="Edwards R.J."/>
            <person name="Ferrari B.C."/>
        </authorList>
    </citation>
    <scope>NUCLEOTIDE SEQUENCE [LARGE SCALE GENOMIC DNA]</scope>
    <source>
        <strain evidence="5">INR9</strain>
    </source>
</reference>
<dbReference type="PRINTS" id="PR00081">
    <property type="entry name" value="GDHRDH"/>
</dbReference>
<accession>A0A7G6YDI3</accession>
<protein>
    <recommendedName>
        <fullName evidence="2">3beta-hydroxysteroid 3-dehydrogenase</fullName>
        <ecNumber evidence="2">1.1.1.270</ecNumber>
    </recommendedName>
</protein>
<dbReference type="Proteomes" id="UP000515511">
    <property type="component" value="Chromosome"/>
</dbReference>
<dbReference type="PANTHER" id="PTHR43647">
    <property type="entry name" value="DEHYDROGENASE"/>
    <property type="match status" value="1"/>
</dbReference>
<dbReference type="KEGG" id="lse:F1C12_16465"/>
<evidence type="ECO:0000313" key="5">
    <source>
        <dbReference type="Proteomes" id="UP000515511"/>
    </source>
</evidence>
<dbReference type="RefSeq" id="WP_185275985.1">
    <property type="nucleotide sequence ID" value="NZ_CP043641.1"/>
</dbReference>
<evidence type="ECO:0000256" key="2">
    <source>
        <dbReference type="ARBA" id="ARBA00023621"/>
    </source>
</evidence>
<dbReference type="InterPro" id="IPR051593">
    <property type="entry name" value="Ergosterol_Biosynth_ERG27"/>
</dbReference>
<sequence>MAWDPAELPDAHDRTVVITGGNAGVGYFTAEQLAGAGVRVVLACRDPERAESAVAAIRRRVRGARVEATPLDVTDRASVDALAESLLERERVDALVLNAGMVHPPRERRTDRYGNELVLSTNVLGHFRLVARALPALERTDGARIVSLGSLASRLGSLRLDDLQLERSYTSWRAYSGSKIAAQVFGFELERRLRAAGSGVASLVVHPGYSTSGRTPGVRGVNQPSRAKRFADNLQAAWTQGKDHGAWVPVRAVLDPTLTGEGYLGPAGLTKGAPASGRATRASRSPRTGARLWPLLEAASDQEFTVR</sequence>
<feature type="region of interest" description="Disordered" evidence="3">
    <location>
        <begin position="265"/>
        <end position="290"/>
    </location>
</feature>
<dbReference type="InterPro" id="IPR002347">
    <property type="entry name" value="SDR_fam"/>
</dbReference>
<dbReference type="EC" id="1.1.1.270" evidence="2"/>
<dbReference type="GO" id="GO:0000253">
    <property type="term" value="F:3-beta-hydroxysteroid 3-dehydrogenase (NADP+) activity"/>
    <property type="evidence" value="ECO:0007669"/>
    <property type="project" value="UniProtKB-EC"/>
</dbReference>
<name>A0A7G6YDI3_9MICO</name>
<dbReference type="Pfam" id="PF00106">
    <property type="entry name" value="adh_short"/>
    <property type="match status" value="1"/>
</dbReference>